<accession>A0A5Q0M7E5</accession>
<keyword evidence="2" id="KW-0813">Transport</keyword>
<dbReference type="SMART" id="SM00382">
    <property type="entry name" value="AAA"/>
    <property type="match status" value="1"/>
</dbReference>
<keyword evidence="6" id="KW-0029">Amino-acid transport</keyword>
<dbReference type="InterPro" id="IPR027417">
    <property type="entry name" value="P-loop_NTPase"/>
</dbReference>
<dbReference type="GO" id="GO:0005524">
    <property type="term" value="F:ATP binding"/>
    <property type="evidence" value="ECO:0007669"/>
    <property type="project" value="UniProtKB-KW"/>
</dbReference>
<evidence type="ECO:0000256" key="5">
    <source>
        <dbReference type="ARBA" id="ARBA00022840"/>
    </source>
</evidence>
<keyword evidence="3" id="KW-1003">Cell membrane</keyword>
<sequence length="237" mass="26090">MTCLLEVSGLTAGYGAAQVLFGVDFHLREGQVITLLGRNGMGRSTTIKCLFGLVRARNGSIHFCGERLHALPTHRIGRAGLALVPEGRQIFPSLTVEENLVATARPKRGDARSMWTLARVYDFFPRLSERRRNLGTQLSGGEQQMLAIGRALMTNPRLLVLDEATEGLAPLIRAEIWSALQVLKAEGLSMVVVDKNLNPLLGLADRHFVLEKGRVVWSGDSNELRSDPRVVHEYLGV</sequence>
<keyword evidence="3" id="KW-0472">Membrane</keyword>
<reference evidence="8 9" key="1">
    <citation type="submission" date="2019-10" db="EMBL/GenBank/DDBJ databases">
        <title>Complete genome sequence of Variovorax paradoxus 5C-2.</title>
        <authorList>
            <person name="Gogoleva N.E."/>
            <person name="Balkin A.S."/>
        </authorList>
    </citation>
    <scope>NUCLEOTIDE SEQUENCE [LARGE SCALE GENOMIC DNA]</scope>
    <source>
        <strain evidence="8 9">5C-2</strain>
    </source>
</reference>
<feature type="domain" description="ABC transporter" evidence="7">
    <location>
        <begin position="5"/>
        <end position="237"/>
    </location>
</feature>
<evidence type="ECO:0000256" key="3">
    <source>
        <dbReference type="ARBA" id="ARBA00022475"/>
    </source>
</evidence>
<dbReference type="PANTHER" id="PTHR43820:SF2">
    <property type="entry name" value="ABC TRANSPORTER ATP-BINDING PROTEIN"/>
    <property type="match status" value="1"/>
</dbReference>
<dbReference type="EMBL" id="CP045644">
    <property type="protein sequence ID" value="QFZ85118.1"/>
    <property type="molecule type" value="Genomic_DNA"/>
</dbReference>
<evidence type="ECO:0000256" key="4">
    <source>
        <dbReference type="ARBA" id="ARBA00022741"/>
    </source>
</evidence>
<dbReference type="PROSITE" id="PS00211">
    <property type="entry name" value="ABC_TRANSPORTER_1"/>
    <property type="match status" value="1"/>
</dbReference>
<gene>
    <name evidence="8" type="ORF">GFK26_21340</name>
</gene>
<evidence type="ECO:0000256" key="6">
    <source>
        <dbReference type="ARBA" id="ARBA00022970"/>
    </source>
</evidence>
<dbReference type="AlphaFoldDB" id="A0A5Q0M7E5"/>
<dbReference type="Gene3D" id="3.40.50.300">
    <property type="entry name" value="P-loop containing nucleotide triphosphate hydrolases"/>
    <property type="match status" value="1"/>
</dbReference>
<protein>
    <submittedName>
        <fullName evidence="8">ATP-binding cassette domain-containing protein</fullName>
    </submittedName>
</protein>
<dbReference type="GO" id="GO:0016887">
    <property type="term" value="F:ATP hydrolysis activity"/>
    <property type="evidence" value="ECO:0007669"/>
    <property type="project" value="InterPro"/>
</dbReference>
<dbReference type="InterPro" id="IPR017871">
    <property type="entry name" value="ABC_transporter-like_CS"/>
</dbReference>
<dbReference type="PROSITE" id="PS50893">
    <property type="entry name" value="ABC_TRANSPORTER_2"/>
    <property type="match status" value="1"/>
</dbReference>
<comment type="similarity">
    <text evidence="1">Belongs to the ABC transporter superfamily.</text>
</comment>
<dbReference type="InterPro" id="IPR003593">
    <property type="entry name" value="AAA+_ATPase"/>
</dbReference>
<organism evidence="8 9">
    <name type="scientific">Variovorax paradoxus</name>
    <dbReference type="NCBI Taxonomy" id="34073"/>
    <lineage>
        <taxon>Bacteria</taxon>
        <taxon>Pseudomonadati</taxon>
        <taxon>Pseudomonadota</taxon>
        <taxon>Betaproteobacteria</taxon>
        <taxon>Burkholderiales</taxon>
        <taxon>Comamonadaceae</taxon>
        <taxon>Variovorax</taxon>
    </lineage>
</organism>
<dbReference type="SUPFAM" id="SSF52540">
    <property type="entry name" value="P-loop containing nucleoside triphosphate hydrolases"/>
    <property type="match status" value="1"/>
</dbReference>
<evidence type="ECO:0000259" key="7">
    <source>
        <dbReference type="PROSITE" id="PS50893"/>
    </source>
</evidence>
<dbReference type="GO" id="GO:0015807">
    <property type="term" value="P:L-amino acid transport"/>
    <property type="evidence" value="ECO:0007669"/>
    <property type="project" value="TreeGrafter"/>
</dbReference>
<dbReference type="GO" id="GO:0015658">
    <property type="term" value="F:branched-chain amino acid transmembrane transporter activity"/>
    <property type="evidence" value="ECO:0007669"/>
    <property type="project" value="TreeGrafter"/>
</dbReference>
<evidence type="ECO:0000313" key="9">
    <source>
        <dbReference type="Proteomes" id="UP000326780"/>
    </source>
</evidence>
<dbReference type="Proteomes" id="UP000326780">
    <property type="component" value="Chromosome"/>
</dbReference>
<evidence type="ECO:0000256" key="1">
    <source>
        <dbReference type="ARBA" id="ARBA00005417"/>
    </source>
</evidence>
<dbReference type="PANTHER" id="PTHR43820">
    <property type="entry name" value="HIGH-AFFINITY BRANCHED-CHAIN AMINO ACID TRANSPORT ATP-BINDING PROTEIN LIVF"/>
    <property type="match status" value="1"/>
</dbReference>
<dbReference type="InterPro" id="IPR052156">
    <property type="entry name" value="BCAA_Transport_ATP-bd_LivF"/>
</dbReference>
<evidence type="ECO:0000256" key="2">
    <source>
        <dbReference type="ARBA" id="ARBA00022448"/>
    </source>
</evidence>
<dbReference type="CDD" id="cd03224">
    <property type="entry name" value="ABC_TM1139_LivF_branched"/>
    <property type="match status" value="1"/>
</dbReference>
<keyword evidence="4" id="KW-0547">Nucleotide-binding</keyword>
<proteinExistence type="inferred from homology"/>
<dbReference type="Pfam" id="PF00005">
    <property type="entry name" value="ABC_tran"/>
    <property type="match status" value="1"/>
</dbReference>
<dbReference type="InterPro" id="IPR003439">
    <property type="entry name" value="ABC_transporter-like_ATP-bd"/>
</dbReference>
<dbReference type="RefSeq" id="WP_153283736.1">
    <property type="nucleotide sequence ID" value="NZ_CP045644.1"/>
</dbReference>
<keyword evidence="5 8" id="KW-0067">ATP-binding</keyword>
<evidence type="ECO:0000313" key="8">
    <source>
        <dbReference type="EMBL" id="QFZ85118.1"/>
    </source>
</evidence>
<name>A0A5Q0M7E5_VARPD</name>